<evidence type="ECO:0000313" key="1">
    <source>
        <dbReference type="EMBL" id="MEQ2296155.1"/>
    </source>
</evidence>
<dbReference type="EMBL" id="JAHRIP010039570">
    <property type="protein sequence ID" value="MEQ2296155.1"/>
    <property type="molecule type" value="Genomic_DNA"/>
</dbReference>
<organism evidence="1 2">
    <name type="scientific">Ameca splendens</name>
    <dbReference type="NCBI Taxonomy" id="208324"/>
    <lineage>
        <taxon>Eukaryota</taxon>
        <taxon>Metazoa</taxon>
        <taxon>Chordata</taxon>
        <taxon>Craniata</taxon>
        <taxon>Vertebrata</taxon>
        <taxon>Euteleostomi</taxon>
        <taxon>Actinopterygii</taxon>
        <taxon>Neopterygii</taxon>
        <taxon>Teleostei</taxon>
        <taxon>Neoteleostei</taxon>
        <taxon>Acanthomorphata</taxon>
        <taxon>Ovalentaria</taxon>
        <taxon>Atherinomorphae</taxon>
        <taxon>Cyprinodontiformes</taxon>
        <taxon>Goodeidae</taxon>
        <taxon>Ameca</taxon>
    </lineage>
</organism>
<accession>A0ABV0YQL7</accession>
<reference evidence="1 2" key="1">
    <citation type="submission" date="2021-06" db="EMBL/GenBank/DDBJ databases">
        <authorList>
            <person name="Palmer J.M."/>
        </authorList>
    </citation>
    <scope>NUCLEOTIDE SEQUENCE [LARGE SCALE GENOMIC DNA]</scope>
    <source>
        <strain evidence="1 2">AS_MEX2019</strain>
        <tissue evidence="1">Muscle</tissue>
    </source>
</reference>
<gene>
    <name evidence="1" type="ORF">AMECASPLE_022119</name>
</gene>
<proteinExistence type="predicted"/>
<sequence length="136" mass="14792">MERQIEKAPVSCSKDGAEPIVEALDLLVVYVPILTYVHQREESTEVVLASVPASPWTPPSAGVPGKSHREEAQGMLEGLWLSAGLGLPEELEKMSGEWEVLGSLLILPVPDKRKITSLLVDLTCYLRLKACVQATS</sequence>
<name>A0ABV0YQL7_9TELE</name>
<dbReference type="Proteomes" id="UP001469553">
    <property type="component" value="Unassembled WGS sequence"/>
</dbReference>
<keyword evidence="2" id="KW-1185">Reference proteome</keyword>
<protein>
    <submittedName>
        <fullName evidence="1">Uncharacterized protein</fullName>
    </submittedName>
</protein>
<evidence type="ECO:0000313" key="2">
    <source>
        <dbReference type="Proteomes" id="UP001469553"/>
    </source>
</evidence>
<comment type="caution">
    <text evidence="1">The sequence shown here is derived from an EMBL/GenBank/DDBJ whole genome shotgun (WGS) entry which is preliminary data.</text>
</comment>